<evidence type="ECO:0000256" key="1">
    <source>
        <dbReference type="SAM" id="Phobius"/>
    </source>
</evidence>
<dbReference type="RefSeq" id="WP_238898204.1">
    <property type="nucleotide sequence ID" value="NZ_JAKOGG010000020.1"/>
</dbReference>
<dbReference type="PANTHER" id="PTHR34351:SF1">
    <property type="entry name" value="SLR1927 PROTEIN"/>
    <property type="match status" value="1"/>
</dbReference>
<proteinExistence type="predicted"/>
<gene>
    <name evidence="2" type="ORF">L9G74_18260</name>
</gene>
<dbReference type="EMBL" id="JAKOGG010000020">
    <property type="protein sequence ID" value="MCS4558385.1"/>
    <property type="molecule type" value="Genomic_DNA"/>
</dbReference>
<accession>A0ABT2FPW4</accession>
<dbReference type="Proteomes" id="UP001201549">
    <property type="component" value="Unassembled WGS sequence"/>
</dbReference>
<name>A0ABT2FPW4_9GAMM</name>
<evidence type="ECO:0000313" key="2">
    <source>
        <dbReference type="EMBL" id="MCS4558385.1"/>
    </source>
</evidence>
<feature type="transmembrane region" description="Helical" evidence="1">
    <location>
        <begin position="30"/>
        <end position="53"/>
    </location>
</feature>
<protein>
    <submittedName>
        <fullName evidence="2">DUF58 domain-containing protein</fullName>
    </submittedName>
</protein>
<reference evidence="3" key="2">
    <citation type="submission" date="2023-07" db="EMBL/GenBank/DDBJ databases">
        <title>Shewanella mangrovi sp. nov., an acetaldehyde- degrading bacterium isolated from mangrove sediment.</title>
        <authorList>
            <person name="Liu Y."/>
        </authorList>
    </citation>
    <scope>NUCLEOTIDE SEQUENCE [LARGE SCALE GENOMIC DNA]</scope>
    <source>
        <strain evidence="3">C32</strain>
    </source>
</reference>
<evidence type="ECO:0000313" key="3">
    <source>
        <dbReference type="Proteomes" id="UP001201549"/>
    </source>
</evidence>
<feature type="transmembrane region" description="Helical" evidence="1">
    <location>
        <begin position="59"/>
        <end position="79"/>
    </location>
</feature>
<sequence length="318" mass="36026">MPVMLKQWFNRWLNQRIPAAEQQTLSHRSIFILPSGFGLLWIMLVVLLFLFGTNYQNNLVIGMALLLASIFVSTILHSYRNLAGLTVISAGTAHTYAGQQLSIPLKLSAERPLFQLQLSFQPENPLRVAEVTAEPQQRVVALQTDHRGRLNPGRLRIESRYPLGLCRVWSWLDLNTHHIVFPTHARGQQPLSRLDDDMGSTGKQLSGVEEYAGLRNYIPGESLKQVAWKQWAQERGMLSKEFTTPAGEPVWLTLAANLNQQQLEQQLSLLCYQVDELAKQPNQYWGLALGPLRIAPNQGQAHRLQCLTALACYQQERL</sequence>
<keyword evidence="1" id="KW-0472">Membrane</keyword>
<organism evidence="2 3">
    <name type="scientific">Shewanella electrica</name>
    <dbReference type="NCBI Taxonomy" id="515560"/>
    <lineage>
        <taxon>Bacteria</taxon>
        <taxon>Pseudomonadati</taxon>
        <taxon>Pseudomonadota</taxon>
        <taxon>Gammaproteobacteria</taxon>
        <taxon>Alteromonadales</taxon>
        <taxon>Shewanellaceae</taxon>
        <taxon>Shewanella</taxon>
    </lineage>
</organism>
<keyword evidence="1" id="KW-1133">Transmembrane helix</keyword>
<keyword evidence="1" id="KW-0812">Transmembrane</keyword>
<comment type="caution">
    <text evidence="2">The sequence shown here is derived from an EMBL/GenBank/DDBJ whole genome shotgun (WGS) entry which is preliminary data.</text>
</comment>
<reference evidence="2 3" key="1">
    <citation type="submission" date="2022-02" db="EMBL/GenBank/DDBJ databases">
        <authorList>
            <person name="Zhuang L."/>
        </authorList>
    </citation>
    <scope>NUCLEOTIDE SEQUENCE [LARGE SCALE GENOMIC DNA]</scope>
    <source>
        <strain evidence="2 3">C32</strain>
    </source>
</reference>
<keyword evidence="3" id="KW-1185">Reference proteome</keyword>
<dbReference type="PANTHER" id="PTHR34351">
    <property type="entry name" value="SLR1927 PROTEIN-RELATED"/>
    <property type="match status" value="1"/>
</dbReference>